<dbReference type="STRING" id="1120923.SAMN02746095_01519"/>
<reference evidence="9 10" key="1">
    <citation type="submission" date="2012-11" db="EMBL/GenBank/DDBJ databases">
        <title>Whole genome sequence of Acidocella aminolytica 101 = DSM 11237.</title>
        <authorList>
            <person name="Azuma Y."/>
            <person name="Higashiura N."/>
            <person name="Hirakawa H."/>
            <person name="Matsushita K."/>
        </authorList>
    </citation>
    <scope>NUCLEOTIDE SEQUENCE [LARGE SCALE GENOMIC DNA]</scope>
    <source>
        <strain evidence="10">101 / DSM 11237</strain>
    </source>
</reference>
<protein>
    <recommendedName>
        <fullName evidence="8">Mce/MlaD domain-containing protein</fullName>
    </recommendedName>
</protein>
<keyword evidence="10" id="KW-1185">Reference proteome</keyword>
<dbReference type="RefSeq" id="WP_048879411.1">
    <property type="nucleotide sequence ID" value="NZ_BANC01000068.1"/>
</dbReference>
<evidence type="ECO:0000259" key="8">
    <source>
        <dbReference type="Pfam" id="PF02470"/>
    </source>
</evidence>
<keyword evidence="5 7" id="KW-1133">Transmembrane helix</keyword>
<dbReference type="PANTHER" id="PTHR30462">
    <property type="entry name" value="INTERMEMBRANE TRANSPORT PROTEIN PQIB-RELATED"/>
    <property type="match status" value="1"/>
</dbReference>
<organism evidence="9 10">
    <name type="scientific">Acidocella aminolytica 101 = DSM 11237</name>
    <dbReference type="NCBI Taxonomy" id="1120923"/>
    <lineage>
        <taxon>Bacteria</taxon>
        <taxon>Pseudomonadati</taxon>
        <taxon>Pseudomonadota</taxon>
        <taxon>Alphaproteobacteria</taxon>
        <taxon>Acetobacterales</taxon>
        <taxon>Acidocellaceae</taxon>
        <taxon>Acidocella</taxon>
    </lineage>
</organism>
<keyword evidence="6 7" id="KW-0472">Membrane</keyword>
<evidence type="ECO:0000256" key="2">
    <source>
        <dbReference type="ARBA" id="ARBA00022475"/>
    </source>
</evidence>
<evidence type="ECO:0000256" key="7">
    <source>
        <dbReference type="SAM" id="Phobius"/>
    </source>
</evidence>
<evidence type="ECO:0000256" key="5">
    <source>
        <dbReference type="ARBA" id="ARBA00022989"/>
    </source>
</evidence>
<evidence type="ECO:0000256" key="4">
    <source>
        <dbReference type="ARBA" id="ARBA00022692"/>
    </source>
</evidence>
<feature type="domain" description="Mce/MlaD" evidence="8">
    <location>
        <begin position="52"/>
        <end position="121"/>
    </location>
</feature>
<sequence length="565" mass="59120">MPSGNTQPPDDNLPLEEAVFRPSRWPGLIWALPVAALIIILWLGIGALLSSGPSVTVTFPVTGGLGAGSTPVKYKGFTVGHVEAIKLSKSLNQLSVKIRFVKEMEGHLGKGTEYWIAGTNLSITNLSEIKDLISGPVIAIAPQNGPIVRHATGMASPPVPAFTPPGEHLILSTRKLEHLSTGSPINYNGFKVGEVSSIILAPNGSHFEIGAFIQQKWAHLITSSTRFWGEGAIQLTPSGSGAAVQFASVPALLSGAIAFTTPDGVPSRGVKDGAQFPLYSSRQTALDAPGEGAVAYRVVFPGGPHGLAARAPVQLEGAAVGSVTHVNVRFDPSKQRLETDVTLMLEPELIGRAGTGWDLQTPRPQMDAMLSTLIKQGLRAQLGRGMPVVGGKMIKLSLVPNAPTATLQPGTPPLIPSMPGSGGVSTAITRINAILAQLDALPLSQIAGNVQQVSAQLAHLSTTPQTRQTLQRLDETVAHINDITQQTKAQLPTILHDVKRTTAEAEAALASLQGLASANGPVNAGPESTGLAHALYEISEAAKSLRALTDFLNSHPNALLAGREN</sequence>
<feature type="domain" description="Mce/MlaD" evidence="8">
    <location>
        <begin position="167"/>
        <end position="226"/>
    </location>
</feature>
<dbReference type="PANTHER" id="PTHR30462:SF0">
    <property type="entry name" value="INTERMEMBRANE TRANSPORT PROTEIN YEBT"/>
    <property type="match status" value="1"/>
</dbReference>
<comment type="subcellular location">
    <subcellularLocation>
        <location evidence="1">Cell inner membrane</location>
    </subcellularLocation>
</comment>
<dbReference type="EMBL" id="BANC01000068">
    <property type="protein sequence ID" value="GAN81027.1"/>
    <property type="molecule type" value="Genomic_DNA"/>
</dbReference>
<name>A0A0D6PH74_9PROT</name>
<evidence type="ECO:0000313" key="10">
    <source>
        <dbReference type="Proteomes" id="UP000032668"/>
    </source>
</evidence>
<evidence type="ECO:0000256" key="3">
    <source>
        <dbReference type="ARBA" id="ARBA00022519"/>
    </source>
</evidence>
<dbReference type="Pfam" id="PF02470">
    <property type="entry name" value="MlaD"/>
    <property type="match status" value="2"/>
</dbReference>
<accession>A0A0D6PH74</accession>
<keyword evidence="2" id="KW-1003">Cell membrane</keyword>
<comment type="caution">
    <text evidence="9">The sequence shown here is derived from an EMBL/GenBank/DDBJ whole genome shotgun (WGS) entry which is preliminary data.</text>
</comment>
<dbReference type="InterPro" id="IPR051800">
    <property type="entry name" value="PqiA-PqiB_transport"/>
</dbReference>
<keyword evidence="4 7" id="KW-0812">Transmembrane</keyword>
<dbReference type="Proteomes" id="UP000032668">
    <property type="component" value="Unassembled WGS sequence"/>
</dbReference>
<gene>
    <name evidence="9" type="ORF">Aam_070_029</name>
</gene>
<dbReference type="InterPro" id="IPR003399">
    <property type="entry name" value="Mce/MlaD"/>
</dbReference>
<evidence type="ECO:0000256" key="6">
    <source>
        <dbReference type="ARBA" id="ARBA00023136"/>
    </source>
</evidence>
<dbReference type="GO" id="GO:0005886">
    <property type="term" value="C:plasma membrane"/>
    <property type="evidence" value="ECO:0007669"/>
    <property type="project" value="UniProtKB-SubCell"/>
</dbReference>
<evidence type="ECO:0000256" key="1">
    <source>
        <dbReference type="ARBA" id="ARBA00004533"/>
    </source>
</evidence>
<dbReference type="AlphaFoldDB" id="A0A0D6PH74"/>
<evidence type="ECO:0000313" key="9">
    <source>
        <dbReference type="EMBL" id="GAN81027.1"/>
    </source>
</evidence>
<feature type="transmembrane region" description="Helical" evidence="7">
    <location>
        <begin position="28"/>
        <end position="49"/>
    </location>
</feature>
<keyword evidence="3" id="KW-0997">Cell inner membrane</keyword>
<proteinExistence type="predicted"/>